<name>A0A1Y6BQL3_9PROT</name>
<proteinExistence type="predicted"/>
<dbReference type="STRING" id="560819.SAMN05428998_10852"/>
<keyword evidence="2" id="KW-1185">Reference proteome</keyword>
<dbReference type="Proteomes" id="UP000192917">
    <property type="component" value="Unassembled WGS sequence"/>
</dbReference>
<dbReference type="AlphaFoldDB" id="A0A1Y6BQL3"/>
<evidence type="ECO:0000313" key="1">
    <source>
        <dbReference type="EMBL" id="SMF23914.1"/>
    </source>
</evidence>
<dbReference type="EMBL" id="FWZX01000008">
    <property type="protein sequence ID" value="SMF23914.1"/>
    <property type="molecule type" value="Genomic_DNA"/>
</dbReference>
<evidence type="ECO:0000313" key="2">
    <source>
        <dbReference type="Proteomes" id="UP000192917"/>
    </source>
</evidence>
<accession>A0A1Y6BQL3</accession>
<protein>
    <submittedName>
        <fullName evidence="1">Uncharacterized protein</fullName>
    </submittedName>
</protein>
<organism evidence="1 2">
    <name type="scientific">Tistlia consotensis USBA 355</name>
    <dbReference type="NCBI Taxonomy" id="560819"/>
    <lineage>
        <taxon>Bacteria</taxon>
        <taxon>Pseudomonadati</taxon>
        <taxon>Pseudomonadota</taxon>
        <taxon>Alphaproteobacteria</taxon>
        <taxon>Rhodospirillales</taxon>
        <taxon>Rhodovibrionaceae</taxon>
        <taxon>Tistlia</taxon>
    </lineage>
</organism>
<dbReference type="RefSeq" id="WP_085122947.1">
    <property type="nucleotide sequence ID" value="NZ_FWZX01000008.1"/>
</dbReference>
<sequence>MIGRLIALVVCAVAVVGLYFVVQTRPPSKVDDVMIYKPGTYQGAPDEPLDKQQEEALRQRVGNQNAL</sequence>
<gene>
    <name evidence="1" type="ORF">SAMN05428998_10852</name>
</gene>
<reference evidence="1 2" key="1">
    <citation type="submission" date="2017-04" db="EMBL/GenBank/DDBJ databases">
        <authorList>
            <person name="Afonso C.L."/>
            <person name="Miller P.J."/>
            <person name="Scott M.A."/>
            <person name="Spackman E."/>
            <person name="Goraichik I."/>
            <person name="Dimitrov K.M."/>
            <person name="Suarez D.L."/>
            <person name="Swayne D.E."/>
        </authorList>
    </citation>
    <scope>NUCLEOTIDE SEQUENCE [LARGE SCALE GENOMIC DNA]</scope>
    <source>
        <strain evidence="1 2">USBA 355</strain>
    </source>
</reference>